<sequence length="83" mass="9669">MQVDVSFVDLVVVVFVFCSFPNNAIADLVIIPPSCLIDQIFIRPTKLFLLLYHMLTSVYNFIDKFSTTELFNHLLKLVLCWRE</sequence>
<reference evidence="2" key="2">
    <citation type="submission" date="2017-02" db="EMBL/GenBank/DDBJ databases">
        <title>Sunflower complete genome.</title>
        <authorList>
            <person name="Langlade N."/>
            <person name="Munos S."/>
        </authorList>
    </citation>
    <scope>NUCLEOTIDE SEQUENCE [LARGE SCALE GENOMIC DNA]</scope>
    <source>
        <tissue evidence="2">Leaves</tissue>
    </source>
</reference>
<proteinExistence type="predicted"/>
<dbReference type="Gramene" id="mRNA:HanXRQr2_Chr15g0705451">
    <property type="protein sequence ID" value="mRNA:HanXRQr2_Chr15g0705451"/>
    <property type="gene ID" value="HanXRQr2_Chr15g0705451"/>
</dbReference>
<evidence type="ECO:0000313" key="2">
    <source>
        <dbReference type="EMBL" id="OTG01671.1"/>
    </source>
</evidence>
<reference evidence="1" key="3">
    <citation type="submission" date="2020-06" db="EMBL/GenBank/DDBJ databases">
        <title>Helianthus annuus Genome sequencing and assembly Release 2.</title>
        <authorList>
            <person name="Gouzy J."/>
            <person name="Langlade N."/>
            <person name="Munos S."/>
        </authorList>
    </citation>
    <scope>NUCLEOTIDE SEQUENCE</scope>
    <source>
        <tissue evidence="1">Leaves</tissue>
    </source>
</reference>
<dbReference type="AlphaFoldDB" id="A0A251SVT5"/>
<keyword evidence="3" id="KW-1185">Reference proteome</keyword>
<evidence type="ECO:0000313" key="1">
    <source>
        <dbReference type="EMBL" id="KAF5765583.1"/>
    </source>
</evidence>
<dbReference type="Proteomes" id="UP000215914">
    <property type="component" value="Chromosome 13"/>
</dbReference>
<dbReference type="InParanoid" id="A0A251SVT5"/>
<protein>
    <submittedName>
        <fullName evidence="2">Uncharacterized protein</fullName>
    </submittedName>
</protein>
<accession>A0A251SVT5</accession>
<evidence type="ECO:0000313" key="3">
    <source>
        <dbReference type="Proteomes" id="UP000215914"/>
    </source>
</evidence>
<gene>
    <name evidence="2" type="ORF">HannXRQ_Chr13g0404571</name>
    <name evidence="1" type="ORF">HanXRQr2_Chr15g0705451</name>
</gene>
<name>A0A251SVT5_HELAN</name>
<dbReference type="EMBL" id="MNCJ02000330">
    <property type="protein sequence ID" value="KAF5765583.1"/>
    <property type="molecule type" value="Genomic_DNA"/>
</dbReference>
<organism evidence="2 3">
    <name type="scientific">Helianthus annuus</name>
    <name type="common">Common sunflower</name>
    <dbReference type="NCBI Taxonomy" id="4232"/>
    <lineage>
        <taxon>Eukaryota</taxon>
        <taxon>Viridiplantae</taxon>
        <taxon>Streptophyta</taxon>
        <taxon>Embryophyta</taxon>
        <taxon>Tracheophyta</taxon>
        <taxon>Spermatophyta</taxon>
        <taxon>Magnoliopsida</taxon>
        <taxon>eudicotyledons</taxon>
        <taxon>Gunneridae</taxon>
        <taxon>Pentapetalae</taxon>
        <taxon>asterids</taxon>
        <taxon>campanulids</taxon>
        <taxon>Asterales</taxon>
        <taxon>Asteraceae</taxon>
        <taxon>Asteroideae</taxon>
        <taxon>Heliantheae alliance</taxon>
        <taxon>Heliantheae</taxon>
        <taxon>Helianthus</taxon>
    </lineage>
</organism>
<dbReference type="EMBL" id="CM007902">
    <property type="protein sequence ID" value="OTG01671.1"/>
    <property type="molecule type" value="Genomic_DNA"/>
</dbReference>
<reference evidence="1 3" key="1">
    <citation type="journal article" date="2017" name="Nature">
        <title>The sunflower genome provides insights into oil metabolism, flowering and Asterid evolution.</title>
        <authorList>
            <person name="Badouin H."/>
            <person name="Gouzy J."/>
            <person name="Grassa C.J."/>
            <person name="Murat F."/>
            <person name="Staton S.E."/>
            <person name="Cottret L."/>
            <person name="Lelandais-Briere C."/>
            <person name="Owens G.L."/>
            <person name="Carrere S."/>
            <person name="Mayjonade B."/>
            <person name="Legrand L."/>
            <person name="Gill N."/>
            <person name="Kane N.C."/>
            <person name="Bowers J.E."/>
            <person name="Hubner S."/>
            <person name="Bellec A."/>
            <person name="Berard A."/>
            <person name="Berges H."/>
            <person name="Blanchet N."/>
            <person name="Boniface M.C."/>
            <person name="Brunel D."/>
            <person name="Catrice O."/>
            <person name="Chaidir N."/>
            <person name="Claudel C."/>
            <person name="Donnadieu C."/>
            <person name="Faraut T."/>
            <person name="Fievet G."/>
            <person name="Helmstetter N."/>
            <person name="King M."/>
            <person name="Knapp S.J."/>
            <person name="Lai Z."/>
            <person name="Le Paslier M.C."/>
            <person name="Lippi Y."/>
            <person name="Lorenzon L."/>
            <person name="Mandel J.R."/>
            <person name="Marage G."/>
            <person name="Marchand G."/>
            <person name="Marquand E."/>
            <person name="Bret-Mestries E."/>
            <person name="Morien E."/>
            <person name="Nambeesan S."/>
            <person name="Nguyen T."/>
            <person name="Pegot-Espagnet P."/>
            <person name="Pouilly N."/>
            <person name="Raftis F."/>
            <person name="Sallet E."/>
            <person name="Schiex T."/>
            <person name="Thomas J."/>
            <person name="Vandecasteele C."/>
            <person name="Vares D."/>
            <person name="Vear F."/>
            <person name="Vautrin S."/>
            <person name="Crespi M."/>
            <person name="Mangin B."/>
            <person name="Burke J.M."/>
            <person name="Salse J."/>
            <person name="Munos S."/>
            <person name="Vincourt P."/>
            <person name="Rieseberg L.H."/>
            <person name="Langlade N.B."/>
        </authorList>
    </citation>
    <scope>NUCLEOTIDE SEQUENCE [LARGE SCALE GENOMIC DNA]</scope>
    <source>
        <strain evidence="3">cv. SF193</strain>
        <tissue evidence="1">Leaves</tissue>
    </source>
</reference>